<dbReference type="Proteomes" id="UP000013201">
    <property type="component" value="Unassembled WGS sequence"/>
</dbReference>
<protein>
    <submittedName>
        <fullName evidence="1">Uncharacterized protein</fullName>
    </submittedName>
</protein>
<reference evidence="1 2" key="1">
    <citation type="submission" date="2013-03" db="EMBL/GenBank/DDBJ databases">
        <authorList>
            <person name="Le V."/>
        </authorList>
    </citation>
    <scope>NUCLEOTIDE SEQUENCE [LARGE SCALE GENOMIC DNA]</scope>
    <source>
        <strain evidence="1 2">BiD32</strain>
    </source>
</reference>
<accession>N1MTA4</accession>
<keyword evidence="2" id="KW-1185">Reference proteome</keyword>
<proteinExistence type="predicted"/>
<gene>
    <name evidence="1" type="ORF">EBBID32_45600</name>
</gene>
<reference evidence="2" key="2">
    <citation type="submission" date="2013-04" db="EMBL/GenBank/DDBJ databases">
        <title>Bisphenol A degrading Sphingobium sp. strain BiD32.</title>
        <authorList>
            <person name="Nielsen J.L."/>
            <person name="Zhou N.A."/>
            <person name="Kjeldal H."/>
        </authorList>
    </citation>
    <scope>NUCLEOTIDE SEQUENCE [LARGE SCALE GENOMIC DNA]</scope>
    <source>
        <strain evidence="2">BiD32</strain>
    </source>
</reference>
<dbReference type="EMBL" id="CAVK010000251">
    <property type="protein sequence ID" value="CCW20186.1"/>
    <property type="molecule type" value="Genomic_DNA"/>
</dbReference>
<comment type="caution">
    <text evidence="1">The sequence shown here is derived from an EMBL/GenBank/DDBJ whole genome shotgun (WGS) entry which is preliminary data.</text>
</comment>
<name>N1MTA4_9SPHN</name>
<dbReference type="AlphaFoldDB" id="N1MTA4"/>
<sequence>MGRTASDGELNRVICHGPPVDLMVQAAYGAGLYIPRSPRI</sequence>
<evidence type="ECO:0000313" key="2">
    <source>
        <dbReference type="Proteomes" id="UP000013201"/>
    </source>
</evidence>
<evidence type="ECO:0000313" key="1">
    <source>
        <dbReference type="EMBL" id="CCW20186.1"/>
    </source>
</evidence>
<organism evidence="1 2">
    <name type="scientific">Sphingobium indicum BiD32</name>
    <dbReference type="NCBI Taxonomy" id="1301087"/>
    <lineage>
        <taxon>Bacteria</taxon>
        <taxon>Pseudomonadati</taxon>
        <taxon>Pseudomonadota</taxon>
        <taxon>Alphaproteobacteria</taxon>
        <taxon>Sphingomonadales</taxon>
        <taxon>Sphingomonadaceae</taxon>
        <taxon>Sphingobium</taxon>
    </lineage>
</organism>